<dbReference type="AlphaFoldDB" id="A0A0J7KKJ7"/>
<dbReference type="Proteomes" id="UP000036403">
    <property type="component" value="Unassembled WGS sequence"/>
</dbReference>
<dbReference type="PaxDb" id="67767-A0A0J7KKJ7"/>
<name>A0A0J7KKJ7_LASNI</name>
<comment type="caution">
    <text evidence="1">The sequence shown here is derived from an EMBL/GenBank/DDBJ whole genome shotgun (WGS) entry which is preliminary data.</text>
</comment>
<sequence length="84" mass="9743">MCLRLLQNIQETKIIRSKPGHVWRWNAITEEFEQLEVLKWNNTAFCSVNAINDMRGKTLVVAMDFVSIRISDDPLLLVIIVVFP</sequence>
<dbReference type="STRING" id="67767.A0A0J7KKJ7"/>
<reference evidence="1 2" key="1">
    <citation type="submission" date="2015-04" db="EMBL/GenBank/DDBJ databases">
        <title>Lasius niger genome sequencing.</title>
        <authorList>
            <person name="Konorov E.A."/>
            <person name="Nikitin M.A."/>
            <person name="Kirill M.V."/>
            <person name="Chang P."/>
        </authorList>
    </citation>
    <scope>NUCLEOTIDE SEQUENCE [LARGE SCALE GENOMIC DNA]</scope>
    <source>
        <tissue evidence="1">Whole</tissue>
    </source>
</reference>
<keyword evidence="2" id="KW-1185">Reference proteome</keyword>
<evidence type="ECO:0000313" key="2">
    <source>
        <dbReference type="Proteomes" id="UP000036403"/>
    </source>
</evidence>
<evidence type="ECO:0000313" key="1">
    <source>
        <dbReference type="EMBL" id="KMQ90754.1"/>
    </source>
</evidence>
<accession>A0A0J7KKJ7</accession>
<organism evidence="1 2">
    <name type="scientific">Lasius niger</name>
    <name type="common">Black garden ant</name>
    <dbReference type="NCBI Taxonomy" id="67767"/>
    <lineage>
        <taxon>Eukaryota</taxon>
        <taxon>Metazoa</taxon>
        <taxon>Ecdysozoa</taxon>
        <taxon>Arthropoda</taxon>
        <taxon>Hexapoda</taxon>
        <taxon>Insecta</taxon>
        <taxon>Pterygota</taxon>
        <taxon>Neoptera</taxon>
        <taxon>Endopterygota</taxon>
        <taxon>Hymenoptera</taxon>
        <taxon>Apocrita</taxon>
        <taxon>Aculeata</taxon>
        <taxon>Formicoidea</taxon>
        <taxon>Formicidae</taxon>
        <taxon>Formicinae</taxon>
        <taxon>Lasius</taxon>
        <taxon>Lasius</taxon>
    </lineage>
</organism>
<dbReference type="EMBL" id="LBMM01006270">
    <property type="protein sequence ID" value="KMQ90754.1"/>
    <property type="molecule type" value="Genomic_DNA"/>
</dbReference>
<protein>
    <submittedName>
        <fullName evidence="1">Uncharacterized protein</fullName>
    </submittedName>
</protein>
<proteinExistence type="predicted"/>
<gene>
    <name evidence="1" type="ORF">RF55_9456</name>
</gene>